<feature type="domain" description="Asparagine synthetase" evidence="4">
    <location>
        <begin position="1"/>
        <end position="87"/>
    </location>
</feature>
<reference evidence="5" key="1">
    <citation type="journal article" date="2020" name="Science">
        <title>Unexpected conservation and global transmission of agrobacterial virulence plasmids.</title>
        <authorList>
            <person name="Weisberg A.J."/>
            <person name="Davis E.W. 2nd"/>
            <person name="Tabima J."/>
            <person name="Belcher M.S."/>
            <person name="Miller M."/>
            <person name="Kuo C.H."/>
            <person name="Loper J.E."/>
            <person name="Grunwald N.J."/>
            <person name="Putnam M.L."/>
            <person name="Chang J.H."/>
        </authorList>
    </citation>
    <scope>NUCLEOTIDE SEQUENCE</scope>
    <source>
        <strain evidence="5">17-1853-1a</strain>
    </source>
</reference>
<comment type="caution">
    <text evidence="5">The sequence shown here is derived from an EMBL/GenBank/DDBJ whole genome shotgun (WGS) entry which is preliminary data.</text>
</comment>
<accession>A0AA44JAM7</accession>
<dbReference type="Pfam" id="PF00733">
    <property type="entry name" value="Asn_synthase"/>
    <property type="match status" value="1"/>
</dbReference>
<sequence>MNNLYRTDLQRTDRSTMASSIECRVPFLDRSLIEFAMALPFYLKVRTGVEKFVREACRGDIPDYMIDRPKMRMPEGIGIHDQIFQALTDATCPSDIPLLDIIIDGPQIRNALAMFLEFGYTAPTERYKKSVLTISRAAT</sequence>
<evidence type="ECO:0000256" key="3">
    <source>
        <dbReference type="ARBA" id="ARBA00048741"/>
    </source>
</evidence>
<dbReference type="SUPFAM" id="SSF52402">
    <property type="entry name" value="Adenine nucleotide alpha hydrolases-like"/>
    <property type="match status" value="1"/>
</dbReference>
<name>A0AA44JAM7_AGRTU</name>
<dbReference type="CDD" id="cd01991">
    <property type="entry name" value="Asn_synthase_B_C"/>
    <property type="match status" value="1"/>
</dbReference>
<dbReference type="EC" id="6.3.5.4" evidence="2"/>
<evidence type="ECO:0000313" key="5">
    <source>
        <dbReference type="EMBL" id="NTC29817.1"/>
    </source>
</evidence>
<dbReference type="PANTHER" id="PTHR43284">
    <property type="entry name" value="ASPARAGINE SYNTHETASE (GLUTAMINE-HYDROLYZING)"/>
    <property type="match status" value="1"/>
</dbReference>
<evidence type="ECO:0000259" key="4">
    <source>
        <dbReference type="Pfam" id="PF00733"/>
    </source>
</evidence>
<dbReference type="GO" id="GO:0005829">
    <property type="term" value="C:cytosol"/>
    <property type="evidence" value="ECO:0007669"/>
    <property type="project" value="TreeGrafter"/>
</dbReference>
<dbReference type="GO" id="GO:0004066">
    <property type="term" value="F:asparagine synthase (glutamine-hydrolyzing) activity"/>
    <property type="evidence" value="ECO:0007669"/>
    <property type="project" value="UniProtKB-EC"/>
</dbReference>
<dbReference type="GO" id="GO:0006529">
    <property type="term" value="P:asparagine biosynthetic process"/>
    <property type="evidence" value="ECO:0007669"/>
    <property type="project" value="InterPro"/>
</dbReference>
<dbReference type="InterPro" id="IPR014729">
    <property type="entry name" value="Rossmann-like_a/b/a_fold"/>
</dbReference>
<dbReference type="Proteomes" id="UP000702952">
    <property type="component" value="Unassembled WGS sequence"/>
</dbReference>
<comment type="catalytic activity">
    <reaction evidence="3">
        <text>L-aspartate + L-glutamine + ATP + H2O = L-asparagine + L-glutamate + AMP + diphosphate + H(+)</text>
        <dbReference type="Rhea" id="RHEA:12228"/>
        <dbReference type="ChEBI" id="CHEBI:15377"/>
        <dbReference type="ChEBI" id="CHEBI:15378"/>
        <dbReference type="ChEBI" id="CHEBI:29985"/>
        <dbReference type="ChEBI" id="CHEBI:29991"/>
        <dbReference type="ChEBI" id="CHEBI:30616"/>
        <dbReference type="ChEBI" id="CHEBI:33019"/>
        <dbReference type="ChEBI" id="CHEBI:58048"/>
        <dbReference type="ChEBI" id="CHEBI:58359"/>
        <dbReference type="ChEBI" id="CHEBI:456215"/>
        <dbReference type="EC" id="6.3.5.4"/>
    </reaction>
</comment>
<protein>
    <recommendedName>
        <fullName evidence="2">asparagine synthase (glutamine-hydrolyzing)</fullName>
        <ecNumber evidence="2">6.3.5.4</ecNumber>
    </recommendedName>
</protein>
<evidence type="ECO:0000256" key="2">
    <source>
        <dbReference type="ARBA" id="ARBA00012737"/>
    </source>
</evidence>
<proteinExistence type="predicted"/>
<comment type="pathway">
    <text evidence="1">Amino-acid biosynthesis; L-asparagine biosynthesis; L-asparagine from L-aspartate (L-Gln route): step 1/1.</text>
</comment>
<evidence type="ECO:0000256" key="1">
    <source>
        <dbReference type="ARBA" id="ARBA00005187"/>
    </source>
</evidence>
<dbReference type="AlphaFoldDB" id="A0AA44JAM7"/>
<dbReference type="PANTHER" id="PTHR43284:SF1">
    <property type="entry name" value="ASPARAGINE SYNTHETASE"/>
    <property type="match status" value="1"/>
</dbReference>
<organism evidence="5 6">
    <name type="scientific">Agrobacterium tumefaciens</name>
    <dbReference type="NCBI Taxonomy" id="358"/>
    <lineage>
        <taxon>Bacteria</taxon>
        <taxon>Pseudomonadati</taxon>
        <taxon>Pseudomonadota</taxon>
        <taxon>Alphaproteobacteria</taxon>
        <taxon>Hyphomicrobiales</taxon>
        <taxon>Rhizobiaceae</taxon>
        <taxon>Rhizobium/Agrobacterium group</taxon>
        <taxon>Agrobacterium</taxon>
        <taxon>Agrobacterium tumefaciens complex</taxon>
    </lineage>
</organism>
<evidence type="ECO:0000313" key="6">
    <source>
        <dbReference type="Proteomes" id="UP000702952"/>
    </source>
</evidence>
<dbReference type="EMBL" id="JAAMAY010000027">
    <property type="protein sequence ID" value="NTC29817.1"/>
    <property type="molecule type" value="Genomic_DNA"/>
</dbReference>
<dbReference type="Gene3D" id="3.40.50.620">
    <property type="entry name" value="HUPs"/>
    <property type="match status" value="1"/>
</dbReference>
<gene>
    <name evidence="5" type="ORF">G6M46_16925</name>
</gene>
<dbReference type="InterPro" id="IPR051786">
    <property type="entry name" value="ASN_synthetase/amidase"/>
</dbReference>
<dbReference type="InterPro" id="IPR001962">
    <property type="entry name" value="Asn_synthase"/>
</dbReference>